<evidence type="ECO:0000313" key="2">
    <source>
        <dbReference type="EMBL" id="MBB5322521.1"/>
    </source>
</evidence>
<dbReference type="RefSeq" id="WP_183705796.1">
    <property type="nucleotide sequence ID" value="NZ_JACHFE010000009.1"/>
</dbReference>
<dbReference type="EMBL" id="JACHFE010000009">
    <property type="protein sequence ID" value="MBB5322521.1"/>
    <property type="molecule type" value="Genomic_DNA"/>
</dbReference>
<sequence>MANQKLKICFVLDHPLHHYRVVFFKKLLESGVDLTIFHPGVAGEYSFKDFSVPMKRKWGFICVPYIPFDKFDVVVHMQNLRMMSLWKSLISSNAVFTWGIGTSSAKGLGSENKLIRVLRNSVILFTKRTFFYSNFPVPLVPNSLRHKVRVAINTVHVDSNFYCLNQGALRNKILCIGTLNERKGLRYVFESFAELAEKNPDIRHEFGVDVVGDGPEYERLVDLAKKLGIDQCVTFFGRITDEVEKAEIYSRALVSCSPCQAGLSVLESLGHGVPFLTLRSAISGGEHFNIESGETGWLVDDIDSLTRHLEYILSHKDELLRMGDASYRWYQEFGTVDKMVAPFLEEFENVKAKKKTKI</sequence>
<keyword evidence="2" id="KW-0808">Transferase</keyword>
<dbReference type="GO" id="GO:0016757">
    <property type="term" value="F:glycosyltransferase activity"/>
    <property type="evidence" value="ECO:0007669"/>
    <property type="project" value="InterPro"/>
</dbReference>
<keyword evidence="3" id="KW-1185">Reference proteome</keyword>
<feature type="domain" description="Glycosyl transferase family 1" evidence="1">
    <location>
        <begin position="170"/>
        <end position="329"/>
    </location>
</feature>
<dbReference type="PANTHER" id="PTHR12526">
    <property type="entry name" value="GLYCOSYLTRANSFERASE"/>
    <property type="match status" value="1"/>
</dbReference>
<dbReference type="Proteomes" id="UP000591735">
    <property type="component" value="Unassembled WGS sequence"/>
</dbReference>
<evidence type="ECO:0000259" key="1">
    <source>
        <dbReference type="Pfam" id="PF00534"/>
    </source>
</evidence>
<protein>
    <submittedName>
        <fullName evidence="2">Glycosyltransferase involved in cell wall biosynthesis</fullName>
    </submittedName>
</protein>
<dbReference type="PANTHER" id="PTHR12526:SF630">
    <property type="entry name" value="GLYCOSYLTRANSFERASE"/>
    <property type="match status" value="1"/>
</dbReference>
<dbReference type="SUPFAM" id="SSF53756">
    <property type="entry name" value="UDP-Glycosyltransferase/glycogen phosphorylase"/>
    <property type="match status" value="1"/>
</dbReference>
<name>A0A840UIG6_9GAMM</name>
<gene>
    <name evidence="2" type="ORF">HNR38_003028</name>
</gene>
<dbReference type="AlphaFoldDB" id="A0A840UIG6"/>
<reference evidence="2 3" key="1">
    <citation type="submission" date="2020-08" db="EMBL/GenBank/DDBJ databases">
        <title>Genomic Encyclopedia of Type Strains, Phase IV (KMG-IV): sequencing the most valuable type-strain genomes for metagenomic binning, comparative biology and taxonomic classification.</title>
        <authorList>
            <person name="Goeker M."/>
        </authorList>
    </citation>
    <scope>NUCLEOTIDE SEQUENCE [LARGE SCALE GENOMIC DNA]</scope>
    <source>
        <strain evidence="2 3">DSM 22359</strain>
    </source>
</reference>
<dbReference type="CDD" id="cd03801">
    <property type="entry name" value="GT4_PimA-like"/>
    <property type="match status" value="1"/>
</dbReference>
<dbReference type="Pfam" id="PF00534">
    <property type="entry name" value="Glycos_transf_1"/>
    <property type="match status" value="1"/>
</dbReference>
<dbReference type="Gene3D" id="3.40.50.2000">
    <property type="entry name" value="Glycogen Phosphorylase B"/>
    <property type="match status" value="2"/>
</dbReference>
<evidence type="ECO:0000313" key="3">
    <source>
        <dbReference type="Proteomes" id="UP000591735"/>
    </source>
</evidence>
<proteinExistence type="predicted"/>
<dbReference type="GO" id="GO:1901135">
    <property type="term" value="P:carbohydrate derivative metabolic process"/>
    <property type="evidence" value="ECO:0007669"/>
    <property type="project" value="UniProtKB-ARBA"/>
</dbReference>
<accession>A0A840UIG6</accession>
<dbReference type="InterPro" id="IPR001296">
    <property type="entry name" value="Glyco_trans_1"/>
</dbReference>
<organism evidence="2 3">
    <name type="scientific">Marinobacter oulmenensis</name>
    <dbReference type="NCBI Taxonomy" id="643747"/>
    <lineage>
        <taxon>Bacteria</taxon>
        <taxon>Pseudomonadati</taxon>
        <taxon>Pseudomonadota</taxon>
        <taxon>Gammaproteobacteria</taxon>
        <taxon>Pseudomonadales</taxon>
        <taxon>Marinobacteraceae</taxon>
        <taxon>Marinobacter</taxon>
    </lineage>
</organism>
<comment type="caution">
    <text evidence="2">The sequence shown here is derived from an EMBL/GenBank/DDBJ whole genome shotgun (WGS) entry which is preliminary data.</text>
</comment>